<dbReference type="AlphaFoldDB" id="A0A382ZYH5"/>
<dbReference type="GO" id="GO:0016491">
    <property type="term" value="F:oxidoreductase activity"/>
    <property type="evidence" value="ECO:0007669"/>
    <property type="project" value="InterPro"/>
</dbReference>
<feature type="non-terminal residue" evidence="1">
    <location>
        <position position="228"/>
    </location>
</feature>
<proteinExistence type="predicted"/>
<reference evidence="1" key="1">
    <citation type="submission" date="2018-05" db="EMBL/GenBank/DDBJ databases">
        <authorList>
            <person name="Lanie J.A."/>
            <person name="Ng W.-L."/>
            <person name="Kazmierczak K.M."/>
            <person name="Andrzejewski T.M."/>
            <person name="Davidsen T.M."/>
            <person name="Wayne K.J."/>
            <person name="Tettelin H."/>
            <person name="Glass J.I."/>
            <person name="Rusch D."/>
            <person name="Podicherti R."/>
            <person name="Tsui H.-C.T."/>
            <person name="Winkler M.E."/>
        </authorList>
    </citation>
    <scope>NUCLEOTIDE SEQUENCE</scope>
</reference>
<dbReference type="InterPro" id="IPR036111">
    <property type="entry name" value="Mal/L-sulfo/L-lacto_DH-like_sf"/>
</dbReference>
<name>A0A382ZYH5_9ZZZZ</name>
<evidence type="ECO:0000313" key="1">
    <source>
        <dbReference type="EMBL" id="SVE00359.1"/>
    </source>
</evidence>
<protein>
    <submittedName>
        <fullName evidence="1">Uncharacterized protein</fullName>
    </submittedName>
</protein>
<dbReference type="EMBL" id="UINC01187568">
    <property type="protein sequence ID" value="SVE00359.1"/>
    <property type="molecule type" value="Genomic_DNA"/>
</dbReference>
<sequence>MRVSRNELIELLKLVFESLGFDQGDYESASQLVVCAEMWGLDGLEALAEALSGQGLQQHKAVRLIEEGQGVAVIDGRGLSSLLCLRSAADLAYVKSLSVPVGQVAIVGCQQRILVLQHLVNLGHRGIACGASWWDGVDYNSLHLLDVVPVNSDARPSYRVYRFELGEVDAARAEQLFVYCSSSQQAVSDYQAQLLPALGKPIKKIEAAEMQANFEASLGAGILVEDVL</sequence>
<accession>A0A382ZYH5</accession>
<dbReference type="SUPFAM" id="SSF89733">
    <property type="entry name" value="L-sulfolactate dehydrogenase-like"/>
    <property type="match status" value="1"/>
</dbReference>
<organism evidence="1">
    <name type="scientific">marine metagenome</name>
    <dbReference type="NCBI Taxonomy" id="408172"/>
    <lineage>
        <taxon>unclassified sequences</taxon>
        <taxon>metagenomes</taxon>
        <taxon>ecological metagenomes</taxon>
    </lineage>
</organism>
<gene>
    <name evidence="1" type="ORF">METZ01_LOCUS453213</name>
</gene>